<dbReference type="PANTHER" id="PTHR31739">
    <property type="entry name" value="ENT-COPALYL DIPHOSPHATE SYNTHASE, CHLOROPLASTIC"/>
    <property type="match status" value="1"/>
</dbReference>
<protein>
    <submittedName>
        <fullName evidence="1">Type B diterpene cyclase</fullName>
    </submittedName>
</protein>
<accession>A0ABQ4E0W3</accession>
<dbReference type="Gene3D" id="1.50.10.160">
    <property type="match status" value="1"/>
</dbReference>
<dbReference type="InterPro" id="IPR008930">
    <property type="entry name" value="Terpenoid_cyclase/PrenylTrfase"/>
</dbReference>
<evidence type="ECO:0000313" key="1">
    <source>
        <dbReference type="EMBL" id="GIG88359.1"/>
    </source>
</evidence>
<dbReference type="PANTHER" id="PTHR31739:SF25">
    <property type="entry name" value="(E,E)-GERANYLLINALOOL SYNTHASE"/>
    <property type="match status" value="1"/>
</dbReference>
<name>A0ABQ4E0W3_9ACTN</name>
<proteinExistence type="predicted"/>
<dbReference type="Proteomes" id="UP000646749">
    <property type="component" value="Unassembled WGS sequence"/>
</dbReference>
<dbReference type="SUPFAM" id="SSF48239">
    <property type="entry name" value="Terpenoid cyclases/Protein prenyltransferases"/>
    <property type="match status" value="2"/>
</dbReference>
<dbReference type="InterPro" id="IPR050148">
    <property type="entry name" value="Terpene_synthase-like"/>
</dbReference>
<keyword evidence="2" id="KW-1185">Reference proteome</keyword>
<comment type="caution">
    <text evidence="1">The sequence shown here is derived from an EMBL/GenBank/DDBJ whole genome shotgun (WGS) entry which is preliminary data.</text>
</comment>
<organism evidence="1 2">
    <name type="scientific">Plantactinospora endophytica</name>
    <dbReference type="NCBI Taxonomy" id="673535"/>
    <lineage>
        <taxon>Bacteria</taxon>
        <taxon>Bacillati</taxon>
        <taxon>Actinomycetota</taxon>
        <taxon>Actinomycetes</taxon>
        <taxon>Micromonosporales</taxon>
        <taxon>Micromonosporaceae</taxon>
        <taxon>Plantactinospora</taxon>
    </lineage>
</organism>
<dbReference type="EMBL" id="BONW01000016">
    <property type="protein sequence ID" value="GIG88359.1"/>
    <property type="molecule type" value="Genomic_DNA"/>
</dbReference>
<dbReference type="RefSeq" id="WP_203866898.1">
    <property type="nucleotide sequence ID" value="NZ_BONW01000016.1"/>
</dbReference>
<reference evidence="1 2" key="1">
    <citation type="submission" date="2021-01" db="EMBL/GenBank/DDBJ databases">
        <title>Whole genome shotgun sequence of Plantactinospora endophytica NBRC 110450.</title>
        <authorList>
            <person name="Komaki H."/>
            <person name="Tamura T."/>
        </authorList>
    </citation>
    <scope>NUCLEOTIDE SEQUENCE [LARGE SCALE GENOMIC DNA]</scope>
    <source>
        <strain evidence="1 2">NBRC 110450</strain>
    </source>
</reference>
<dbReference type="Gene3D" id="1.50.10.20">
    <property type="match status" value="1"/>
</dbReference>
<evidence type="ECO:0000313" key="2">
    <source>
        <dbReference type="Proteomes" id="UP000646749"/>
    </source>
</evidence>
<sequence length="517" mass="56193">MTYEEPDRLAHRATVLVDGLGDGSIRPIAYSTSFVARLHRPDGSPLFPGALDWLRRHQWPDGSWGGAVPQPPDRLVSTLAALLALAGSAEDWARQAIESATGYLWRHAADWRDAGYETIAFELAVPHLLAEARRAGLRLPYAEFGDLDRMRADKLDRIPPDALRTRPTTLLYSLEVLGDVFAPGLAGRFRSGNGSLGNSPSATAAYWAATGDPAALRYLERLVDANPDGGVPEVWPVATFETAWAVYLLNRAKLLPVTAARPHLDRLHRILGDTGLAAIDPSFPVPDSDDTAMVYNALLDTGYPVAGLLDHLLVFESESCFRTFPYERVASVSANARVYEAFAHRPDRYPGQLAKILDYLRGERQDGGWWRDKWHASAYYATAQVVFALAGPAHRSGSADGVDGWLPPPEPLADTWRWLVGGQRADGSWGEPAGTAEETAYAVLALDALDHRHPVPPQVFELAGAYLREHVDDADPPELWIGKGLYTPDAVVRAAALAACAVAVRRTAAGHLVGSAE</sequence>
<gene>
    <name evidence="1" type="ORF">Pen02_32950</name>
</gene>